<proteinExistence type="inferred from homology"/>
<evidence type="ECO:0000256" key="6">
    <source>
        <dbReference type="ARBA" id="ARBA00023015"/>
    </source>
</evidence>
<comment type="similarity">
    <text evidence="2">Belongs to the THAP1 family.</text>
</comment>
<keyword evidence="10" id="KW-0539">Nucleus</keyword>
<reference evidence="14" key="1">
    <citation type="journal article" date="2023" name="G3 (Bethesda)">
        <title>Whole genome assemblies of Zophobas morio and Tenebrio molitor.</title>
        <authorList>
            <person name="Kaur S."/>
            <person name="Stinson S.A."/>
            <person name="diCenzo G.C."/>
        </authorList>
    </citation>
    <scope>NUCLEOTIDE SEQUENCE</scope>
    <source>
        <strain evidence="14">QUZm001</strain>
    </source>
</reference>
<evidence type="ECO:0000256" key="2">
    <source>
        <dbReference type="ARBA" id="ARBA00006177"/>
    </source>
</evidence>
<evidence type="ECO:0000313" key="14">
    <source>
        <dbReference type="EMBL" id="KAJ3661688.1"/>
    </source>
</evidence>
<keyword evidence="6" id="KW-0805">Transcription regulation</keyword>
<keyword evidence="9" id="KW-0804">Transcription</keyword>
<evidence type="ECO:0000256" key="3">
    <source>
        <dbReference type="ARBA" id="ARBA00022723"/>
    </source>
</evidence>
<dbReference type="GO" id="GO:0005654">
    <property type="term" value="C:nucleoplasm"/>
    <property type="evidence" value="ECO:0007669"/>
    <property type="project" value="UniProtKB-SubCell"/>
</dbReference>
<evidence type="ECO:0000256" key="5">
    <source>
        <dbReference type="ARBA" id="ARBA00022833"/>
    </source>
</evidence>
<evidence type="ECO:0000256" key="10">
    <source>
        <dbReference type="ARBA" id="ARBA00023242"/>
    </source>
</evidence>
<protein>
    <recommendedName>
        <fullName evidence="13">THAP-type domain-containing protein</fullName>
    </recommendedName>
</protein>
<dbReference type="PANTHER" id="PTHR46600:SF1">
    <property type="entry name" value="THAP DOMAIN-CONTAINING PROTEIN 1"/>
    <property type="match status" value="1"/>
</dbReference>
<dbReference type="EMBL" id="JALNTZ010000002">
    <property type="protein sequence ID" value="KAJ3661688.1"/>
    <property type="molecule type" value="Genomic_DNA"/>
</dbReference>
<evidence type="ECO:0000256" key="9">
    <source>
        <dbReference type="ARBA" id="ARBA00023163"/>
    </source>
</evidence>
<feature type="domain" description="THAP-type" evidence="13">
    <location>
        <begin position="1"/>
        <end position="87"/>
    </location>
</feature>
<dbReference type="InterPro" id="IPR026516">
    <property type="entry name" value="THAP1/10"/>
</dbReference>
<sequence>MPTKCCVPNCRGNYKNGPQVSTFTFPKSEDLKRKWLAAIKRIDFEPSPNSRVCELHFSQADIERETTYFHEKSGRLLTAPLSHPRLKQEIHSLPKIKLKFPAAIDNLNQIEEILHETKQFLVDKNNDSKSVDESIQLINDILLSLINRLPEKEPTIKFLIEQVNFLSVCVKTRFRYTWETILFCGLLYSISPHAYRFLRSCGHLNLPCASTIRRVCGTYFTDPRTEQNENCFLKYISAKFSTLEDTDKLITVMLDEVHLKPYMDYKGGNIVGQAYNSLDAATSAFVFMIRSITSNYKDVAHILPVKTLHAQALHEIIKKIVIGLEKIGFEVIVAVSDNNPINKKAMSFFTEPPSITNCYPHPMNSARPLFFLIDPVHILKCIRNNWLNVKPDQNIMYPNFLTDSNSTNEIFKIASFNALKQLHALEYEKLLKYGYTLSLKALFPSSLERQNVKLALQVFNHSVVVALNELGPKRQFDNFVDTSTFIGIICKWWDVVNVKTLWKGKRLRNELAEPITKTSTHILEYLQQFLEWLQRWKKMNTSAKLTPETQCALETTTDGLIKLSNYCLTDKNLTFFLCGKIQTDKLEERFGKYRQMAGGQYKISIRQVFESENKLRMQSITPLILKSKTYGEFQITPEDPPDEVFRDTNEDPLVSVTLITNCLVSDDDLNDIDDNTWPVLVYVAGYASYAINKKLKCSYCKVFLVTDDLLSGSSVITASSRGGLCYPTTDVVTCLLRPQPSLHWWPAYCGPFSFCVRLCSNQSSRLDAFSSRRSRTGNDRTRHIIMVPAIADPAIIIVPAIADPAIIIVSAIADPAIIIPAIADPAIVIPAIVEPAIVEPL</sequence>
<keyword evidence="8 12" id="KW-0238">DNA-binding</keyword>
<keyword evidence="7" id="KW-0175">Coiled coil</keyword>
<dbReference type="SMART" id="SM00980">
    <property type="entry name" value="THAP"/>
    <property type="match status" value="1"/>
</dbReference>
<keyword evidence="4 12" id="KW-0863">Zinc-finger</keyword>
<dbReference type="Pfam" id="PF21788">
    <property type="entry name" value="TNP-like_GBD"/>
    <property type="match status" value="1"/>
</dbReference>
<evidence type="ECO:0000313" key="15">
    <source>
        <dbReference type="Proteomes" id="UP001168821"/>
    </source>
</evidence>
<accession>A0AA38MN14</accession>
<dbReference type="AlphaFoldDB" id="A0AA38MN14"/>
<evidence type="ECO:0000256" key="8">
    <source>
        <dbReference type="ARBA" id="ARBA00023125"/>
    </source>
</evidence>
<keyword evidence="15" id="KW-1185">Reference proteome</keyword>
<keyword evidence="11" id="KW-0131">Cell cycle</keyword>
<name>A0AA38MN14_9CUCU</name>
<evidence type="ECO:0000256" key="7">
    <source>
        <dbReference type="ARBA" id="ARBA00023054"/>
    </source>
</evidence>
<dbReference type="InterPro" id="IPR048365">
    <property type="entry name" value="TNP-like_RNaseH_N"/>
</dbReference>
<dbReference type="InterPro" id="IPR038441">
    <property type="entry name" value="THAP_Znf_sf"/>
</dbReference>
<dbReference type="SMART" id="SM00692">
    <property type="entry name" value="DM3"/>
    <property type="match status" value="1"/>
</dbReference>
<evidence type="ECO:0000256" key="12">
    <source>
        <dbReference type="PROSITE-ProRule" id="PRU00309"/>
    </source>
</evidence>
<evidence type="ECO:0000256" key="1">
    <source>
        <dbReference type="ARBA" id="ARBA00004642"/>
    </source>
</evidence>
<evidence type="ECO:0000259" key="13">
    <source>
        <dbReference type="PROSITE" id="PS50950"/>
    </source>
</evidence>
<evidence type="ECO:0000256" key="4">
    <source>
        <dbReference type="ARBA" id="ARBA00022771"/>
    </source>
</evidence>
<dbReference type="Gene3D" id="6.20.210.20">
    <property type="entry name" value="THAP domain"/>
    <property type="match status" value="1"/>
</dbReference>
<dbReference type="GO" id="GO:0008270">
    <property type="term" value="F:zinc ion binding"/>
    <property type="evidence" value="ECO:0007669"/>
    <property type="project" value="UniProtKB-KW"/>
</dbReference>
<keyword evidence="5" id="KW-0862">Zinc</keyword>
<comment type="subcellular location">
    <subcellularLocation>
        <location evidence="1">Nucleus</location>
        <location evidence="1">Nucleoplasm</location>
    </subcellularLocation>
</comment>
<gene>
    <name evidence="14" type="ORF">Zmor_006075</name>
</gene>
<dbReference type="GO" id="GO:0043565">
    <property type="term" value="F:sequence-specific DNA binding"/>
    <property type="evidence" value="ECO:0007669"/>
    <property type="project" value="InterPro"/>
</dbReference>
<dbReference type="InterPro" id="IPR006612">
    <property type="entry name" value="THAP_Znf"/>
</dbReference>
<dbReference type="Proteomes" id="UP001168821">
    <property type="component" value="Unassembled WGS sequence"/>
</dbReference>
<dbReference type="PROSITE" id="PS50950">
    <property type="entry name" value="ZF_THAP"/>
    <property type="match status" value="1"/>
</dbReference>
<dbReference type="PANTHER" id="PTHR46600">
    <property type="entry name" value="THAP DOMAIN-CONTAINING"/>
    <property type="match status" value="1"/>
</dbReference>
<dbReference type="InterPro" id="IPR048366">
    <property type="entry name" value="TNP-like_GBD"/>
</dbReference>
<keyword evidence="3" id="KW-0479">Metal-binding</keyword>
<evidence type="ECO:0000256" key="11">
    <source>
        <dbReference type="ARBA" id="ARBA00023306"/>
    </source>
</evidence>
<dbReference type="Pfam" id="PF21787">
    <property type="entry name" value="TNP-like_RNaseH_N"/>
    <property type="match status" value="1"/>
</dbReference>
<dbReference type="Pfam" id="PF05485">
    <property type="entry name" value="THAP"/>
    <property type="match status" value="1"/>
</dbReference>
<comment type="caution">
    <text evidence="14">The sequence shown here is derived from an EMBL/GenBank/DDBJ whole genome shotgun (WGS) entry which is preliminary data.</text>
</comment>
<dbReference type="SUPFAM" id="SSF57716">
    <property type="entry name" value="Glucocorticoid receptor-like (DNA-binding domain)"/>
    <property type="match status" value="1"/>
</dbReference>
<organism evidence="14 15">
    <name type="scientific">Zophobas morio</name>
    <dbReference type="NCBI Taxonomy" id="2755281"/>
    <lineage>
        <taxon>Eukaryota</taxon>
        <taxon>Metazoa</taxon>
        <taxon>Ecdysozoa</taxon>
        <taxon>Arthropoda</taxon>
        <taxon>Hexapoda</taxon>
        <taxon>Insecta</taxon>
        <taxon>Pterygota</taxon>
        <taxon>Neoptera</taxon>
        <taxon>Endopterygota</taxon>
        <taxon>Coleoptera</taxon>
        <taxon>Polyphaga</taxon>
        <taxon>Cucujiformia</taxon>
        <taxon>Tenebrionidae</taxon>
        <taxon>Zophobas</taxon>
    </lineage>
</organism>